<comment type="caution">
    <text evidence="1">The sequence shown here is derived from an EMBL/GenBank/DDBJ whole genome shotgun (WGS) entry which is preliminary data.</text>
</comment>
<evidence type="ECO:0000313" key="1">
    <source>
        <dbReference type="EMBL" id="OGM89414.1"/>
    </source>
</evidence>
<name>A0A1F8DLD8_9BACT</name>
<protein>
    <submittedName>
        <fullName evidence="1">Uncharacterized protein</fullName>
    </submittedName>
</protein>
<proteinExistence type="predicted"/>
<evidence type="ECO:0000313" key="2">
    <source>
        <dbReference type="Proteomes" id="UP000178303"/>
    </source>
</evidence>
<gene>
    <name evidence="1" type="ORF">A2108_01615</name>
</gene>
<dbReference type="PROSITE" id="PS51257">
    <property type="entry name" value="PROKAR_LIPOPROTEIN"/>
    <property type="match status" value="1"/>
</dbReference>
<accession>A0A1F8DLD8</accession>
<sequence>MRKTLMLFAAVILVSCGGTNTSDSIQSKQSEKLLAEATSQVGMPAIVNFRERKMLKDILELRDQDGLTTYTYLYCEMTGKLVFFGESIGYGIPYATQFTNPEKFERAYAGGEWHVLSQADPNGLFSPASAEGTWVLLKDPNGRDVRPVYIEPRIVVSPFRLTIN</sequence>
<dbReference type="EMBL" id="MGIN01000023">
    <property type="protein sequence ID" value="OGM89414.1"/>
    <property type="molecule type" value="Genomic_DNA"/>
</dbReference>
<dbReference type="Proteomes" id="UP000178303">
    <property type="component" value="Unassembled WGS sequence"/>
</dbReference>
<reference evidence="1 2" key="1">
    <citation type="journal article" date="2016" name="Nat. Commun.">
        <title>Thousands of microbial genomes shed light on interconnected biogeochemical processes in an aquifer system.</title>
        <authorList>
            <person name="Anantharaman K."/>
            <person name="Brown C.T."/>
            <person name="Hug L.A."/>
            <person name="Sharon I."/>
            <person name="Castelle C.J."/>
            <person name="Probst A.J."/>
            <person name="Thomas B.C."/>
            <person name="Singh A."/>
            <person name="Wilkins M.J."/>
            <person name="Karaoz U."/>
            <person name="Brodie E.L."/>
            <person name="Williams K.H."/>
            <person name="Hubbard S.S."/>
            <person name="Banfield J.F."/>
        </authorList>
    </citation>
    <scope>NUCLEOTIDE SEQUENCE [LARGE SCALE GENOMIC DNA]</scope>
</reference>
<organism evidence="1 2">
    <name type="scientific">Candidatus Wolfebacteria bacterium GWA1_42_9</name>
    <dbReference type="NCBI Taxonomy" id="1802553"/>
    <lineage>
        <taxon>Bacteria</taxon>
        <taxon>Candidatus Wolfeibacteriota</taxon>
    </lineage>
</organism>
<dbReference type="AlphaFoldDB" id="A0A1F8DLD8"/>